<evidence type="ECO:0000313" key="2">
    <source>
        <dbReference type="EMBL" id="QIK40944.1"/>
    </source>
</evidence>
<dbReference type="InterPro" id="IPR001437">
    <property type="entry name" value="Tscrpt_elong_fac_GreA/B_C"/>
</dbReference>
<dbReference type="RefSeq" id="WP_166190944.1">
    <property type="nucleotide sequence ID" value="NZ_CP049811.1"/>
</dbReference>
<evidence type="ECO:0000259" key="1">
    <source>
        <dbReference type="Pfam" id="PF01272"/>
    </source>
</evidence>
<name>A0A6G7VLR2_9RHOB</name>
<dbReference type="KEGG" id="mon:G8E03_09285"/>
<dbReference type="InterPro" id="IPR023459">
    <property type="entry name" value="Tscrpt_elong_fac_GreA/B_fam"/>
</dbReference>
<organism evidence="2 3">
    <name type="scientific">Pontivivens nitratireducens</name>
    <dbReference type="NCBI Taxonomy" id="2758038"/>
    <lineage>
        <taxon>Bacteria</taxon>
        <taxon>Pseudomonadati</taxon>
        <taxon>Pseudomonadota</taxon>
        <taxon>Alphaproteobacteria</taxon>
        <taxon>Rhodobacterales</taxon>
        <taxon>Paracoccaceae</taxon>
        <taxon>Pontivivens</taxon>
    </lineage>
</organism>
<sequence>MSRAFVKEDDGSRPEILPEHPISAAPNLVTARGLRLIDARIAELRAQIAAGPDEVHLARHRRDLRYWDARHATARLTHPDTTLDTVQFASRVTYATEDGTEHTIKLTGEDEANPTDGCVAYTAPVARALMGLSVGDTAVVALRGEPNEIEVIAIDLTPDEGC</sequence>
<dbReference type="PANTHER" id="PTHR30437:SF6">
    <property type="entry name" value="TRANSCRIPTION ELONGATION FACTOR GREB"/>
    <property type="match status" value="1"/>
</dbReference>
<dbReference type="GO" id="GO:0006354">
    <property type="term" value="P:DNA-templated transcription elongation"/>
    <property type="evidence" value="ECO:0007669"/>
    <property type="project" value="TreeGrafter"/>
</dbReference>
<proteinExistence type="predicted"/>
<gene>
    <name evidence="2" type="ORF">G8E03_09285</name>
</gene>
<keyword evidence="3" id="KW-1185">Reference proteome</keyword>
<protein>
    <recommendedName>
        <fullName evidence="1">Transcription elongation factor GreA/GreB C-terminal domain-containing protein</fullName>
    </recommendedName>
</protein>
<feature type="domain" description="Transcription elongation factor GreA/GreB C-terminal" evidence="1">
    <location>
        <begin position="84"/>
        <end position="154"/>
    </location>
</feature>
<accession>A0A6G7VLR2</accession>
<dbReference type="PANTHER" id="PTHR30437">
    <property type="entry name" value="TRANSCRIPTION ELONGATION FACTOR GREA"/>
    <property type="match status" value="1"/>
</dbReference>
<dbReference type="InterPro" id="IPR036953">
    <property type="entry name" value="GreA/GreB_C_sf"/>
</dbReference>
<dbReference type="SUPFAM" id="SSF54534">
    <property type="entry name" value="FKBP-like"/>
    <property type="match status" value="1"/>
</dbReference>
<dbReference type="GO" id="GO:0003677">
    <property type="term" value="F:DNA binding"/>
    <property type="evidence" value="ECO:0007669"/>
    <property type="project" value="InterPro"/>
</dbReference>
<dbReference type="AlphaFoldDB" id="A0A6G7VLR2"/>
<dbReference type="Pfam" id="PF01272">
    <property type="entry name" value="GreA_GreB"/>
    <property type="match status" value="1"/>
</dbReference>
<dbReference type="GO" id="GO:0070063">
    <property type="term" value="F:RNA polymerase binding"/>
    <property type="evidence" value="ECO:0007669"/>
    <property type="project" value="InterPro"/>
</dbReference>
<dbReference type="Gene3D" id="3.10.50.30">
    <property type="entry name" value="Transcription elongation factor, GreA/GreB, C-terminal domain"/>
    <property type="match status" value="1"/>
</dbReference>
<dbReference type="Proteomes" id="UP000500791">
    <property type="component" value="Chromosome"/>
</dbReference>
<evidence type="ECO:0000313" key="3">
    <source>
        <dbReference type="Proteomes" id="UP000500791"/>
    </source>
</evidence>
<dbReference type="GO" id="GO:0032784">
    <property type="term" value="P:regulation of DNA-templated transcription elongation"/>
    <property type="evidence" value="ECO:0007669"/>
    <property type="project" value="InterPro"/>
</dbReference>
<reference evidence="2 3" key="1">
    <citation type="submission" date="2020-03" db="EMBL/GenBank/DDBJ databases">
        <title>Complete genome sequence of Monaibacterium sp. ALG8 with diverse plasmids.</title>
        <authorList>
            <person name="Sun C."/>
        </authorList>
    </citation>
    <scope>NUCLEOTIDE SEQUENCE [LARGE SCALE GENOMIC DNA]</scope>
    <source>
        <strain evidence="2 3">ALG8</strain>
    </source>
</reference>
<dbReference type="EMBL" id="CP049811">
    <property type="protein sequence ID" value="QIK40944.1"/>
    <property type="molecule type" value="Genomic_DNA"/>
</dbReference>